<evidence type="ECO:0000313" key="2">
    <source>
        <dbReference type="Proteomes" id="UP000245119"/>
    </source>
</evidence>
<accession>A0A2T7P7G9</accession>
<reference evidence="1 2" key="1">
    <citation type="submission" date="2018-04" db="EMBL/GenBank/DDBJ databases">
        <title>The genome of golden apple snail Pomacea canaliculata provides insight into stress tolerance and invasive adaptation.</title>
        <authorList>
            <person name="Liu C."/>
            <person name="Liu B."/>
            <person name="Ren Y."/>
            <person name="Zhang Y."/>
            <person name="Wang H."/>
            <person name="Li S."/>
            <person name="Jiang F."/>
            <person name="Yin L."/>
            <person name="Zhang G."/>
            <person name="Qian W."/>
            <person name="Fan W."/>
        </authorList>
    </citation>
    <scope>NUCLEOTIDE SEQUENCE [LARGE SCALE GENOMIC DNA]</scope>
    <source>
        <strain evidence="1">SZHN2017</strain>
        <tissue evidence="1">Muscle</tissue>
    </source>
</reference>
<keyword evidence="2" id="KW-1185">Reference proteome</keyword>
<dbReference type="OMA" id="HIYASHE"/>
<protein>
    <submittedName>
        <fullName evidence="1">Uncharacterized protein</fullName>
    </submittedName>
</protein>
<dbReference type="AlphaFoldDB" id="A0A2T7P7G9"/>
<evidence type="ECO:0000313" key="1">
    <source>
        <dbReference type="EMBL" id="PVD29368.1"/>
    </source>
</evidence>
<gene>
    <name evidence="1" type="ORF">C0Q70_08619</name>
</gene>
<sequence>MADPVVSSKYGNRPLLEVPALNVEPGLSGLEIGSLQDIDSTPELAMGPPALVYRPGGVGQVSSSTLPPSVVNTLQAPGVVNTLQAPGLPGSLFGPPPSLPGIPYPAAGIMQHPAPMQLQPRAPQLYVDPSGNIVHPSPYTMQHPPPPVMYPGVHSSYPTPQHPQSLHYSPPAAPMGYVGVFKLEGVLEFGILTTVHFRDQTTNFNSLPEFLRRELHKTYGKYPVTDIKIIGQGGEYHIYATPREAANEGATFDADNRMIQGFNAVR</sequence>
<comment type="caution">
    <text evidence="1">The sequence shown here is derived from an EMBL/GenBank/DDBJ whole genome shotgun (WGS) entry which is preliminary data.</text>
</comment>
<dbReference type="EMBL" id="PZQS01000005">
    <property type="protein sequence ID" value="PVD29368.1"/>
    <property type="molecule type" value="Genomic_DNA"/>
</dbReference>
<name>A0A2T7P7G9_POMCA</name>
<proteinExistence type="predicted"/>
<dbReference type="OrthoDB" id="9996891at2759"/>
<organism evidence="1 2">
    <name type="scientific">Pomacea canaliculata</name>
    <name type="common">Golden apple snail</name>
    <dbReference type="NCBI Taxonomy" id="400727"/>
    <lineage>
        <taxon>Eukaryota</taxon>
        <taxon>Metazoa</taxon>
        <taxon>Spiralia</taxon>
        <taxon>Lophotrochozoa</taxon>
        <taxon>Mollusca</taxon>
        <taxon>Gastropoda</taxon>
        <taxon>Caenogastropoda</taxon>
        <taxon>Architaenioglossa</taxon>
        <taxon>Ampullarioidea</taxon>
        <taxon>Ampullariidae</taxon>
        <taxon>Pomacea</taxon>
    </lineage>
</organism>
<dbReference type="Proteomes" id="UP000245119">
    <property type="component" value="Linkage Group LG5"/>
</dbReference>